<keyword evidence="2" id="KW-0472">Membrane</keyword>
<comment type="caution">
    <text evidence="3">The sequence shown here is derived from an EMBL/GenBank/DDBJ whole genome shotgun (WGS) entry which is preliminary data.</text>
</comment>
<dbReference type="PROSITE" id="PS51257">
    <property type="entry name" value="PROKAR_LIPOPROTEIN"/>
    <property type="match status" value="1"/>
</dbReference>
<keyword evidence="4" id="KW-1185">Reference proteome</keyword>
<feature type="transmembrane region" description="Helical" evidence="2">
    <location>
        <begin position="189"/>
        <end position="208"/>
    </location>
</feature>
<organism evidence="3 4">
    <name type="scientific">Nakamurella aerolata</name>
    <dbReference type="NCBI Taxonomy" id="1656892"/>
    <lineage>
        <taxon>Bacteria</taxon>
        <taxon>Bacillati</taxon>
        <taxon>Actinomycetota</taxon>
        <taxon>Actinomycetes</taxon>
        <taxon>Nakamurellales</taxon>
        <taxon>Nakamurellaceae</taxon>
        <taxon>Nakamurella</taxon>
    </lineage>
</organism>
<evidence type="ECO:0000256" key="1">
    <source>
        <dbReference type="SAM" id="MobiDB-lite"/>
    </source>
</evidence>
<dbReference type="AlphaFoldDB" id="A0A849A722"/>
<evidence type="ECO:0000313" key="3">
    <source>
        <dbReference type="EMBL" id="NNG35837.1"/>
    </source>
</evidence>
<dbReference type="EMBL" id="JABEND010000004">
    <property type="protein sequence ID" value="NNG35837.1"/>
    <property type="molecule type" value="Genomic_DNA"/>
</dbReference>
<dbReference type="Proteomes" id="UP000562984">
    <property type="component" value="Unassembled WGS sequence"/>
</dbReference>
<evidence type="ECO:0000256" key="2">
    <source>
        <dbReference type="SAM" id="Phobius"/>
    </source>
</evidence>
<evidence type="ECO:0000313" key="4">
    <source>
        <dbReference type="Proteomes" id="UP000562984"/>
    </source>
</evidence>
<feature type="transmembrane region" description="Helical" evidence="2">
    <location>
        <begin position="6"/>
        <end position="27"/>
    </location>
</feature>
<feature type="region of interest" description="Disordered" evidence="1">
    <location>
        <begin position="412"/>
        <end position="451"/>
    </location>
</feature>
<proteinExistence type="predicted"/>
<feature type="compositionally biased region" description="Basic and acidic residues" evidence="1">
    <location>
        <begin position="412"/>
        <end position="424"/>
    </location>
</feature>
<feature type="transmembrane region" description="Helical" evidence="2">
    <location>
        <begin position="380"/>
        <end position="403"/>
    </location>
</feature>
<protein>
    <recommendedName>
        <fullName evidence="5">O-antigen ligase-like membrane protein</fullName>
    </recommendedName>
</protein>
<feature type="transmembrane region" description="Helical" evidence="2">
    <location>
        <begin position="106"/>
        <end position="122"/>
    </location>
</feature>
<feature type="transmembrane region" description="Helical" evidence="2">
    <location>
        <begin position="34"/>
        <end position="50"/>
    </location>
</feature>
<accession>A0A849A722</accession>
<feature type="transmembrane region" description="Helical" evidence="2">
    <location>
        <begin position="263"/>
        <end position="286"/>
    </location>
</feature>
<sequence length="451" mass="47956">MKTLLSTPLGLFLACVGLAVVIGLAVLIRRAPRPATVVWLAVLVFVPVWLGPTVGVYLYPASCTGILLLIALAPRWISLFGIGDLLVAFMVGLCVAAKFLGGQSSFSAVLTMLLQWILMYLLGRSLPSRVGLDWMYRAVAIVFSAAAALGLAEFFLGWNPFVQWSSGNGLYQVWSPLQLRGGLVRVEGAFGHSIAFGASMALAVPVVLRAVPWRLRTRMLLTGVIIASTIVTFSRVAMLCAVLGLLFSALFGRGRLPLAFRAGVFPVVGLLTLAVMPFISSVFSAAGSEATNSADYRGSLLGLVPHMATIGYSPLASRSAGGELYFGQFQSIDSQLILTGLTYGWLPLIFALLGLLIAVAAMLCRVATAPTIALVAQIPALATVALITQYASVLWLFVGLAVYSQIAERGQPERTDNAASRRESVAATSSRRLRRPRSGVEMSGQHQTAPA</sequence>
<dbReference type="RefSeq" id="WP_171199532.1">
    <property type="nucleotide sequence ID" value="NZ_JABEND010000004.1"/>
</dbReference>
<evidence type="ECO:0008006" key="5">
    <source>
        <dbReference type="Google" id="ProtNLM"/>
    </source>
</evidence>
<reference evidence="3 4" key="1">
    <citation type="submission" date="2020-05" db="EMBL/GenBank/DDBJ databases">
        <title>Nakamurella sp. DB0629 isolated from air conditioner.</title>
        <authorList>
            <person name="Kim D.H."/>
            <person name="Kim D.-U."/>
        </authorList>
    </citation>
    <scope>NUCLEOTIDE SEQUENCE [LARGE SCALE GENOMIC DNA]</scope>
    <source>
        <strain evidence="3 4">DB0629</strain>
    </source>
</reference>
<gene>
    <name evidence="3" type="ORF">HKD39_08970</name>
</gene>
<name>A0A849A722_9ACTN</name>
<feature type="transmembrane region" description="Helical" evidence="2">
    <location>
        <begin position="134"/>
        <end position="158"/>
    </location>
</feature>
<keyword evidence="2" id="KW-0812">Transmembrane</keyword>
<feature type="transmembrane region" description="Helical" evidence="2">
    <location>
        <begin position="220"/>
        <end position="251"/>
    </location>
</feature>
<feature type="transmembrane region" description="Helical" evidence="2">
    <location>
        <begin position="345"/>
        <end position="368"/>
    </location>
</feature>
<keyword evidence="2" id="KW-1133">Transmembrane helix</keyword>